<keyword evidence="6" id="KW-1185">Reference proteome</keyword>
<keyword evidence="4" id="KW-1133">Transmembrane helix</keyword>
<reference evidence="5 6" key="1">
    <citation type="journal article" date="2014" name="ISME J.">
        <title>Adaptation of an abundant Roseobacter RCA organism to pelagic systems revealed by genomic and transcriptomic analyses.</title>
        <authorList>
            <person name="Voget S."/>
            <person name="Wemheuer B."/>
            <person name="Brinkhoff T."/>
            <person name="Vollmers J."/>
            <person name="Dietrich S."/>
            <person name="Giebel H.A."/>
            <person name="Beardsley C."/>
            <person name="Sardemann C."/>
            <person name="Bakenhus I."/>
            <person name="Billerbeck S."/>
            <person name="Daniel R."/>
            <person name="Simon M."/>
        </authorList>
    </citation>
    <scope>NUCLEOTIDE SEQUENCE [LARGE SCALE GENOMIC DNA]</scope>
    <source>
        <strain evidence="5 6">RCA23</strain>
    </source>
</reference>
<dbReference type="EMBL" id="CP003984">
    <property type="protein sequence ID" value="AII85815.1"/>
    <property type="molecule type" value="Genomic_DNA"/>
</dbReference>
<keyword evidence="2 5" id="KW-0328">Glycosyltransferase</keyword>
<feature type="transmembrane region" description="Helical" evidence="4">
    <location>
        <begin position="502"/>
        <end position="528"/>
    </location>
</feature>
<evidence type="ECO:0000313" key="6">
    <source>
        <dbReference type="Proteomes" id="UP000028680"/>
    </source>
</evidence>
<comment type="similarity">
    <text evidence="1">Belongs to the glycosyltransferase 2 family.</text>
</comment>
<evidence type="ECO:0000256" key="1">
    <source>
        <dbReference type="ARBA" id="ARBA00006739"/>
    </source>
</evidence>
<proteinExistence type="inferred from homology"/>
<name>A0AAN0RGL1_9RHOB</name>
<sequence length="641" mass="72062">MDYNTPSSPTGALHPPRTGHWDPPDLLEFLTEANLLPPAAYLQLQNRDMDGNASESDTLISLGLIDATRLAQLQAERLGEGYIDLTYFPPNPDLLKILGPANALQMGVLPWRLSADVTVILTDRPEHFDENQSYLRQIFGPLRRAFTCPDQMRSYITTTEDAALIHRAEHRVAARESCRDLNFKTFHVALCSLIALVALAGAFAPAITFLVFALWGTLTLIANMALKLATAMLFLHHGALANLKYRGRTTDAPLPKISIMVPLFKESAMMSHLLTHLRQLDYPKNLLQVILVMERDDITTAKTLAGVKLPPWITTINVPNGTIKTKPRALNYALDHCRGSIIGVYDAEDAPEPGQLRKVARHFAESDEKLACVQGTLDFYNSRSNWLSRCFTIEYATWFRIVLPGLARLKLPVPLGGTTLFFRRHILEKLGGWDAHNVTEDADLGIRLTRFGYHTELLPTVTLEEANCRGWPWIRQRSRWLKGYAVTWAVHMRAPKTLLRDLGLWQFFGVQLLFAGTLSQFLLAPVLWTFWLAFLALPHPLTGFMPSWAFYTLGGIYLMSEVINIIVGMLACNQAKHRHLLKWVPSLHFYFPLGSMAAYKGFLELLYKPFYWDKTAHGISLATAPAAPLTRPERPHHVSGG</sequence>
<dbReference type="PANTHER" id="PTHR43630:SF1">
    <property type="entry name" value="POLY-BETA-1,6-N-ACETYL-D-GLUCOSAMINE SYNTHASE"/>
    <property type="match status" value="1"/>
</dbReference>
<gene>
    <name evidence="5" type="primary">ydaM</name>
    <name evidence="5" type="ORF">RCA23_c02500</name>
</gene>
<dbReference type="PANTHER" id="PTHR43630">
    <property type="entry name" value="POLY-BETA-1,6-N-ACETYL-D-GLUCOSAMINE SYNTHASE"/>
    <property type="match status" value="1"/>
</dbReference>
<dbReference type="InterPro" id="IPR037257">
    <property type="entry name" value="T2SS_E_N_sf"/>
</dbReference>
<dbReference type="InterPro" id="IPR029044">
    <property type="entry name" value="Nucleotide-diphossugar_trans"/>
</dbReference>
<feature type="transmembrane region" description="Helical" evidence="4">
    <location>
        <begin position="213"/>
        <end position="235"/>
    </location>
</feature>
<dbReference type="SUPFAM" id="SSF160246">
    <property type="entry name" value="EspE N-terminal domain-like"/>
    <property type="match status" value="1"/>
</dbReference>
<dbReference type="Proteomes" id="UP000028680">
    <property type="component" value="Chromosome"/>
</dbReference>
<dbReference type="GO" id="GO:0016757">
    <property type="term" value="F:glycosyltransferase activity"/>
    <property type="evidence" value="ECO:0007669"/>
    <property type="project" value="UniProtKB-KW"/>
</dbReference>
<organism evidence="5 6">
    <name type="scientific">Planktomarina temperata RCA23</name>
    <dbReference type="NCBI Taxonomy" id="666509"/>
    <lineage>
        <taxon>Bacteria</taxon>
        <taxon>Pseudomonadati</taxon>
        <taxon>Pseudomonadota</taxon>
        <taxon>Alphaproteobacteria</taxon>
        <taxon>Rhodobacterales</taxon>
        <taxon>Paracoccaceae</taxon>
        <taxon>Planktomarina</taxon>
    </lineage>
</organism>
<feature type="transmembrane region" description="Helical" evidence="4">
    <location>
        <begin position="185"/>
        <end position="207"/>
    </location>
</feature>
<evidence type="ECO:0000256" key="4">
    <source>
        <dbReference type="SAM" id="Phobius"/>
    </source>
</evidence>
<evidence type="ECO:0000313" key="5">
    <source>
        <dbReference type="EMBL" id="AII85815.1"/>
    </source>
</evidence>
<dbReference type="RefSeq" id="WP_052376965.1">
    <property type="nucleotide sequence ID" value="NZ_CP003984.1"/>
</dbReference>
<evidence type="ECO:0000256" key="2">
    <source>
        <dbReference type="ARBA" id="ARBA00022676"/>
    </source>
</evidence>
<evidence type="ECO:0000256" key="3">
    <source>
        <dbReference type="ARBA" id="ARBA00022679"/>
    </source>
</evidence>
<dbReference type="Gene3D" id="3.90.550.10">
    <property type="entry name" value="Spore Coat Polysaccharide Biosynthesis Protein SpsA, Chain A"/>
    <property type="match status" value="1"/>
</dbReference>
<dbReference type="Pfam" id="PF13641">
    <property type="entry name" value="Glyco_tranf_2_3"/>
    <property type="match status" value="1"/>
</dbReference>
<accession>A0AAN0RGL1</accession>
<keyword evidence="3 5" id="KW-0808">Transferase</keyword>
<dbReference type="AlphaFoldDB" id="A0AAN0RGL1"/>
<keyword evidence="4" id="KW-0812">Transmembrane</keyword>
<protein>
    <submittedName>
        <fullName evidence="5">Glycosyltransferase YdaM</fullName>
        <ecNumber evidence="5">2.4.-.-</ecNumber>
    </submittedName>
</protein>
<dbReference type="EC" id="2.4.-.-" evidence="5"/>
<keyword evidence="4" id="KW-0472">Membrane</keyword>
<dbReference type="SUPFAM" id="SSF53448">
    <property type="entry name" value="Nucleotide-diphospho-sugar transferases"/>
    <property type="match status" value="1"/>
</dbReference>
<feature type="transmembrane region" description="Helical" evidence="4">
    <location>
        <begin position="548"/>
        <end position="572"/>
    </location>
</feature>
<dbReference type="KEGG" id="ptp:RCA23_c02500"/>